<keyword evidence="2" id="KW-1185">Reference proteome</keyword>
<proteinExistence type="predicted"/>
<organism evidence="1 2">
    <name type="scientific">Rhizoctonia solani 123E</name>
    <dbReference type="NCBI Taxonomy" id="1423351"/>
    <lineage>
        <taxon>Eukaryota</taxon>
        <taxon>Fungi</taxon>
        <taxon>Dikarya</taxon>
        <taxon>Basidiomycota</taxon>
        <taxon>Agaricomycotina</taxon>
        <taxon>Agaricomycetes</taxon>
        <taxon>Cantharellales</taxon>
        <taxon>Ceratobasidiaceae</taxon>
        <taxon>Rhizoctonia</taxon>
    </lineage>
</organism>
<comment type="caution">
    <text evidence="1">The sequence shown here is derived from an EMBL/GenBank/DDBJ whole genome shotgun (WGS) entry which is preliminary data.</text>
</comment>
<protein>
    <recommendedName>
        <fullName evidence="3">Ricin-type beta-trefoil lectin domain protein</fullName>
    </recommendedName>
</protein>
<dbReference type="AlphaFoldDB" id="A0A074RZN9"/>
<dbReference type="Proteomes" id="UP000027456">
    <property type="component" value="Unassembled WGS sequence"/>
</dbReference>
<dbReference type="OrthoDB" id="10276880at2759"/>
<evidence type="ECO:0000313" key="1">
    <source>
        <dbReference type="EMBL" id="KEP52484.1"/>
    </source>
</evidence>
<accession>A0A074RZN9</accession>
<evidence type="ECO:0000313" key="2">
    <source>
        <dbReference type="Proteomes" id="UP000027456"/>
    </source>
</evidence>
<reference evidence="1 2" key="1">
    <citation type="submission" date="2013-12" db="EMBL/GenBank/DDBJ databases">
        <authorList>
            <person name="Cubeta M."/>
            <person name="Pakala S."/>
            <person name="Fedorova N."/>
            <person name="Thomas E."/>
            <person name="Dean R."/>
            <person name="Jabaji S."/>
            <person name="Neate S."/>
            <person name="Toda T."/>
            <person name="Tavantzis S."/>
            <person name="Vilgalys R."/>
            <person name="Bharathan N."/>
            <person name="Pakala S."/>
            <person name="Losada L.S."/>
            <person name="Zafar N."/>
            <person name="Nierman W."/>
        </authorList>
    </citation>
    <scope>NUCLEOTIDE SEQUENCE [LARGE SCALE GENOMIC DNA]</scope>
    <source>
        <strain evidence="1 2">123E</strain>
    </source>
</reference>
<gene>
    <name evidence="1" type="ORF">V565_044700</name>
</gene>
<evidence type="ECO:0008006" key="3">
    <source>
        <dbReference type="Google" id="ProtNLM"/>
    </source>
</evidence>
<dbReference type="EMBL" id="AZST01000103">
    <property type="protein sequence ID" value="KEP52484.1"/>
    <property type="molecule type" value="Genomic_DNA"/>
</dbReference>
<dbReference type="HOGENOM" id="CLU_1750723_0_0_1"/>
<sequence length="149" mass="16233">MGLEGIHMLQCDDGKLWMTIEGQPGVGQAISCIPVGAGAPTPVDLRPHPDGGYQMIPTNIPHMPGGLLIAAPAQRPYDVVLFPMGAPGDVVTRWSIDPDGDFHVIHPAPQEPLQGKYWTADVQEDPMRVRAEELEDKPTQKWKLIPADN</sequence>
<name>A0A074RZN9_9AGAM</name>